<evidence type="ECO:0008006" key="3">
    <source>
        <dbReference type="Google" id="ProtNLM"/>
    </source>
</evidence>
<dbReference type="InterPro" id="IPR008586">
    <property type="entry name" value="DUF868_pln"/>
</dbReference>
<name>A0A426XHE8_ENSVE</name>
<dbReference type="PANTHER" id="PTHR31972">
    <property type="entry name" value="EXPRESSED PROTEIN"/>
    <property type="match status" value="1"/>
</dbReference>
<organism evidence="1 2">
    <name type="scientific">Ensete ventricosum</name>
    <name type="common">Abyssinian banana</name>
    <name type="synonym">Musa ensete</name>
    <dbReference type="NCBI Taxonomy" id="4639"/>
    <lineage>
        <taxon>Eukaryota</taxon>
        <taxon>Viridiplantae</taxon>
        <taxon>Streptophyta</taxon>
        <taxon>Embryophyta</taxon>
        <taxon>Tracheophyta</taxon>
        <taxon>Spermatophyta</taxon>
        <taxon>Magnoliopsida</taxon>
        <taxon>Liliopsida</taxon>
        <taxon>Zingiberales</taxon>
        <taxon>Musaceae</taxon>
        <taxon>Ensete</taxon>
    </lineage>
</organism>
<gene>
    <name evidence="1" type="ORF">B296_00054095</name>
</gene>
<dbReference type="PANTHER" id="PTHR31972:SF74">
    <property type="entry name" value="EXPRESSED PROTEIN"/>
    <property type="match status" value="1"/>
</dbReference>
<evidence type="ECO:0000313" key="1">
    <source>
        <dbReference type="EMBL" id="RRT38906.1"/>
    </source>
</evidence>
<sequence>MEGVSARTRRVTHGCARALILLVRSNQDEATTHPKMEDSVNLHLLLQEDPPVTAHGKEQGRRTQRLSELLLCVPCDRIRGTRMRDFPSCFGESGVQVSKESSSGAGKTAQNLVTCLYQAQLLGRRRVINVTWSKNLMGQGLSVGIDDLGNQCPPCRVEIKPPWLFSKRKGSRTLDMEGSKIDIFWDLSAAKFGPGPAPLEGFYVALVFDHQMVLLLGNLIKEAYQRTNARRPPSTAVFVAKTEHIYGKKLYSTKAQFCDDGQFHDVAIECDTVGLNDPCLEICIDKKRVMQIKRLAWKFRGNQTILVDGLPVEVFWDVHSWLFGSPTGNAVFMFQTCLSAEKLLSWSTTSQVLREPHLQGLGFSLILHAWKIE</sequence>
<proteinExistence type="predicted"/>
<dbReference type="Pfam" id="PF05910">
    <property type="entry name" value="DUF868"/>
    <property type="match status" value="1"/>
</dbReference>
<reference evidence="1 2" key="1">
    <citation type="journal article" date="2014" name="Agronomy (Basel)">
        <title>A Draft Genome Sequence for Ensete ventricosum, the Drought-Tolerant Tree Against Hunger.</title>
        <authorList>
            <person name="Harrison J."/>
            <person name="Moore K.A."/>
            <person name="Paszkiewicz K."/>
            <person name="Jones T."/>
            <person name="Grant M."/>
            <person name="Ambacheew D."/>
            <person name="Muzemil S."/>
            <person name="Studholme D.J."/>
        </authorList>
    </citation>
    <scope>NUCLEOTIDE SEQUENCE [LARGE SCALE GENOMIC DNA]</scope>
</reference>
<dbReference type="Proteomes" id="UP000287651">
    <property type="component" value="Unassembled WGS sequence"/>
</dbReference>
<evidence type="ECO:0000313" key="2">
    <source>
        <dbReference type="Proteomes" id="UP000287651"/>
    </source>
</evidence>
<comment type="caution">
    <text evidence="1">The sequence shown here is derived from an EMBL/GenBank/DDBJ whole genome shotgun (WGS) entry which is preliminary data.</text>
</comment>
<dbReference type="AlphaFoldDB" id="A0A426XHE8"/>
<protein>
    <recommendedName>
        <fullName evidence="3">DUF868 domain-containing protein</fullName>
    </recommendedName>
</protein>
<accession>A0A426XHE8</accession>
<dbReference type="EMBL" id="AMZH03020702">
    <property type="protein sequence ID" value="RRT38906.1"/>
    <property type="molecule type" value="Genomic_DNA"/>
</dbReference>